<dbReference type="EMBL" id="JASDAP010000008">
    <property type="protein sequence ID" value="KAK1898416.1"/>
    <property type="molecule type" value="Genomic_DNA"/>
</dbReference>
<evidence type="ECO:0000256" key="2">
    <source>
        <dbReference type="ARBA" id="ARBA00022737"/>
    </source>
</evidence>
<evidence type="ECO:0000256" key="6">
    <source>
        <dbReference type="SAM" id="MobiDB-lite"/>
    </source>
</evidence>
<evidence type="ECO:0000256" key="1">
    <source>
        <dbReference type="ARBA" id="ARBA00009795"/>
    </source>
</evidence>
<dbReference type="GO" id="GO:0003779">
    <property type="term" value="F:actin binding"/>
    <property type="evidence" value="ECO:0007669"/>
    <property type="project" value="UniProtKB-KW"/>
</dbReference>
<dbReference type="PROSITE" id="PS51073">
    <property type="entry name" value="RPEL"/>
    <property type="match status" value="3"/>
</dbReference>
<evidence type="ECO:0000256" key="3">
    <source>
        <dbReference type="ARBA" id="ARBA00023203"/>
    </source>
</evidence>
<dbReference type="SMART" id="SM00707">
    <property type="entry name" value="RPEL"/>
    <property type="match status" value="3"/>
</dbReference>
<dbReference type="Pfam" id="PF02755">
    <property type="entry name" value="RPEL"/>
    <property type="match status" value="2"/>
</dbReference>
<dbReference type="Gene3D" id="6.10.140.2130">
    <property type="match status" value="3"/>
</dbReference>
<feature type="region of interest" description="Disordered" evidence="6">
    <location>
        <begin position="166"/>
        <end position="219"/>
    </location>
</feature>
<evidence type="ECO:0000313" key="8">
    <source>
        <dbReference type="Proteomes" id="UP001228049"/>
    </source>
</evidence>
<gene>
    <name evidence="7" type="ORF">KUDE01_017940</name>
</gene>
<keyword evidence="3 5" id="KW-0009">Actin-binding</keyword>
<name>A0AAD9FEL4_DISEL</name>
<dbReference type="PANTHER" id="PTHR12751">
    <property type="entry name" value="PHOSPHATASE AND ACTIN REGULATOR PHACTR"/>
    <property type="match status" value="1"/>
</dbReference>
<comment type="subunit">
    <text evidence="5">Binds PPP1CA and actin.</text>
</comment>
<dbReference type="GO" id="GO:0004864">
    <property type="term" value="F:protein phosphatase inhibitor activity"/>
    <property type="evidence" value="ECO:0007669"/>
    <property type="project" value="UniProtKB-UniRule"/>
</dbReference>
<organism evidence="7 8">
    <name type="scientific">Dissostichus eleginoides</name>
    <name type="common">Patagonian toothfish</name>
    <name type="synonym">Dissostichus amissus</name>
    <dbReference type="NCBI Taxonomy" id="100907"/>
    <lineage>
        <taxon>Eukaryota</taxon>
        <taxon>Metazoa</taxon>
        <taxon>Chordata</taxon>
        <taxon>Craniata</taxon>
        <taxon>Vertebrata</taxon>
        <taxon>Euteleostomi</taxon>
        <taxon>Actinopterygii</taxon>
        <taxon>Neopterygii</taxon>
        <taxon>Teleostei</taxon>
        <taxon>Neoteleostei</taxon>
        <taxon>Acanthomorphata</taxon>
        <taxon>Eupercaria</taxon>
        <taxon>Perciformes</taxon>
        <taxon>Notothenioidei</taxon>
        <taxon>Nototheniidae</taxon>
        <taxon>Dissostichus</taxon>
    </lineage>
</organism>
<accession>A0AAD9FEL4</accession>
<dbReference type="InterPro" id="IPR004018">
    <property type="entry name" value="RPEL_repeat"/>
</dbReference>
<evidence type="ECO:0000256" key="4">
    <source>
        <dbReference type="PROSITE-ProRule" id="PRU00401"/>
    </source>
</evidence>
<feature type="repeat" description="RPEL" evidence="4">
    <location>
        <begin position="366"/>
        <end position="391"/>
    </location>
</feature>
<feature type="repeat" description="RPEL" evidence="4">
    <location>
        <begin position="404"/>
        <end position="429"/>
    </location>
</feature>
<feature type="region of interest" description="Disordered" evidence="6">
    <location>
        <begin position="266"/>
        <end position="293"/>
    </location>
</feature>
<keyword evidence="2 5" id="KW-0677">Repeat</keyword>
<proteinExistence type="inferred from homology"/>
<sequence length="489" mass="55230">MATSDGLDGCLNRGRSQSDPNILTEPGIDLAHGTVELVDQQRVLRGGCLVSGVHTPPIRRNSKLATLGRIFKPWKWRKKKNEKLKQSSTDVALSSNLLCHDPCSPPQACCSDGAVRLGGFGGSLTSNLTVSSVEYLCPEEELPPPAVAPPQDCEQEEENVLLPDEEGDEELHPAGDLPEGLQDVVEQTEERTEEETPTGTSPPQVPPKPSHQLSPGDAALWKLQRAFASKNRQESVHEGCEQASPPRLWCSDGRLSRSCSSENQRTLTFGGFVGGGRGSDWPKKEAEENKENMRLDQCFSNTSGLPNDLEEWNDSVISGTLPRRLRKELLAVKLRNRPSKQELEDRNIFPARSDQERQEIRQQIEMKLAKRLSQRPNVEELEGRNILKQRNDQTEQEERREIKQRLNRKLNQRPTVDELRDRKILIRFSDYVEVAKAQDYDRRADKPWTRLSAADKAAIRKELNEFKSTEMEVHASSKHLTRPVLFHRP</sequence>
<feature type="repeat" description="RPEL" evidence="4">
    <location>
        <begin position="328"/>
        <end position="353"/>
    </location>
</feature>
<feature type="region of interest" description="Disordered" evidence="6">
    <location>
        <begin position="1"/>
        <end position="22"/>
    </location>
</feature>
<dbReference type="GO" id="GO:0030036">
    <property type="term" value="P:actin cytoskeleton organization"/>
    <property type="evidence" value="ECO:0007669"/>
    <property type="project" value="TreeGrafter"/>
</dbReference>
<dbReference type="AlphaFoldDB" id="A0AAD9FEL4"/>
<dbReference type="Proteomes" id="UP001228049">
    <property type="component" value="Unassembled WGS sequence"/>
</dbReference>
<protein>
    <recommendedName>
        <fullName evidence="5">Phosphatase and actin regulator</fullName>
    </recommendedName>
</protein>
<comment type="caution">
    <text evidence="7">The sequence shown here is derived from an EMBL/GenBank/DDBJ whole genome shotgun (WGS) entry which is preliminary data.</text>
</comment>
<evidence type="ECO:0000256" key="5">
    <source>
        <dbReference type="RuleBase" id="RU301113"/>
    </source>
</evidence>
<dbReference type="PANTHER" id="PTHR12751:SF19">
    <property type="entry name" value="PHOSPHATASE AND ACTIN REGULATOR"/>
    <property type="match status" value="1"/>
</dbReference>
<comment type="similarity">
    <text evidence="1 5">Belongs to the phosphatase and actin regulator family.</text>
</comment>
<evidence type="ECO:0000313" key="7">
    <source>
        <dbReference type="EMBL" id="KAK1898416.1"/>
    </source>
</evidence>
<reference evidence="7" key="1">
    <citation type="submission" date="2023-04" db="EMBL/GenBank/DDBJ databases">
        <title>Chromosome-level genome of Chaenocephalus aceratus.</title>
        <authorList>
            <person name="Park H."/>
        </authorList>
    </citation>
    <scope>NUCLEOTIDE SEQUENCE</scope>
    <source>
        <strain evidence="7">DE</strain>
        <tissue evidence="7">Muscle</tissue>
    </source>
</reference>
<keyword evidence="8" id="KW-1185">Reference proteome</keyword>
<feature type="region of interest" description="Disordered" evidence="6">
    <location>
        <begin position="140"/>
        <end position="159"/>
    </location>
</feature>
<feature type="compositionally biased region" description="Basic and acidic residues" evidence="6">
    <location>
        <begin position="280"/>
        <end position="293"/>
    </location>
</feature>